<accession>A0A812EX36</accession>
<name>A0A812EX36_9ARCH</name>
<comment type="caution">
    <text evidence="1">The sequence shown here is derived from an EMBL/GenBank/DDBJ whole genome shotgun (WGS) entry which is preliminary data.</text>
</comment>
<evidence type="ECO:0000313" key="1">
    <source>
        <dbReference type="EMBL" id="CAE6496092.1"/>
    </source>
</evidence>
<proteinExistence type="predicted"/>
<dbReference type="AlphaFoldDB" id="A0A812EX36"/>
<protein>
    <submittedName>
        <fullName evidence="1">Uncharacterized protein</fullName>
    </submittedName>
</protein>
<dbReference type="EMBL" id="CAJNAQ010000005">
    <property type="protein sequence ID" value="CAE6496092.1"/>
    <property type="molecule type" value="Genomic_DNA"/>
</dbReference>
<gene>
    <name evidence="1" type="ORF">NUZ5A_50488</name>
</gene>
<evidence type="ECO:0000313" key="2">
    <source>
        <dbReference type="Proteomes" id="UP000655759"/>
    </source>
</evidence>
<reference evidence="1" key="1">
    <citation type="submission" date="2021-02" db="EMBL/GenBank/DDBJ databases">
        <authorList>
            <person name="Han P."/>
        </authorList>
    </citation>
    <scope>NUCLEOTIDE SEQUENCE</scope>
    <source>
        <strain evidence="1">Candidatus Nitrosotenuis uzonensis 5A</strain>
    </source>
</reference>
<sequence>MSETSSHEYQIDSLGTFIGDNNRQAKIMTENIYSMMADGLKKLHESN</sequence>
<organism evidence="1 2">
    <name type="scientific">Candidatus Nitrosotenuis uzonensis</name>
    <dbReference type="NCBI Taxonomy" id="1407055"/>
    <lineage>
        <taxon>Archaea</taxon>
        <taxon>Nitrososphaerota</taxon>
        <taxon>Candidatus Nitrosotenuis</taxon>
    </lineage>
</organism>
<dbReference type="Proteomes" id="UP000655759">
    <property type="component" value="Unassembled WGS sequence"/>
</dbReference>